<evidence type="ECO:0000313" key="1">
    <source>
        <dbReference type="EMBL" id="MBK4214511.1"/>
    </source>
</evidence>
<comment type="caution">
    <text evidence="1">The sequence shown here is derived from an EMBL/GenBank/DDBJ whole genome shotgun (WGS) entry which is preliminary data.</text>
</comment>
<dbReference type="AlphaFoldDB" id="A0A934SCT4"/>
<dbReference type="RefSeq" id="WP_200683168.1">
    <property type="nucleotide sequence ID" value="NZ_JAEPRQ010000001.1"/>
</dbReference>
<dbReference type="Proteomes" id="UP000640485">
    <property type="component" value="Unassembled WGS sequence"/>
</dbReference>
<dbReference type="EMBL" id="JAEPRQ010000001">
    <property type="protein sequence ID" value="MBK4214511.1"/>
    <property type="molecule type" value="Genomic_DNA"/>
</dbReference>
<evidence type="ECO:0000313" key="2">
    <source>
        <dbReference type="Proteomes" id="UP000640485"/>
    </source>
</evidence>
<name>A0A934SCT4_9RHOB</name>
<protein>
    <submittedName>
        <fullName evidence="1">Uncharacterized protein</fullName>
    </submittedName>
</protein>
<keyword evidence="2" id="KW-1185">Reference proteome</keyword>
<reference evidence="1" key="1">
    <citation type="submission" date="2021-01" db="EMBL/GenBank/DDBJ databases">
        <title>Paracoccus amoyensis sp. nov., isolated from the surface seawater along the coast of Xiamen Island, China.</title>
        <authorList>
            <person name="Lyu L."/>
        </authorList>
    </citation>
    <scope>NUCLEOTIDE SEQUENCE</scope>
    <source>
        <strain evidence="1">MJ17</strain>
    </source>
</reference>
<sequence>MIPARLLMIGNSHLVAPRLALQQDPARWPGLHADFFTLPPSALRHIIIRDRTLLPQNAEARGHMMRLNNIPDLPLAGYDGFVVIGGPSFSAVTQLQRRHRCIGFPSVAEGVPCELISTGYMDAMIRHRIRYTAALRLTRRLEKLQQGPVLLVEVVLPSQDCRDDPERLEHYIDMVTRGDAAEFMRRYRDALADVIGPGVTIVRQPSQTIADDFFTASDWMRGSLGLGREEARPHRERDYHHANPAYGALQLDAIVAALKAL</sequence>
<proteinExistence type="predicted"/>
<gene>
    <name evidence="1" type="ORF">JJJ17_01080</name>
</gene>
<organism evidence="1 2">
    <name type="scientific">Paracoccus caeni</name>
    <dbReference type="NCBI Taxonomy" id="657651"/>
    <lineage>
        <taxon>Bacteria</taxon>
        <taxon>Pseudomonadati</taxon>
        <taxon>Pseudomonadota</taxon>
        <taxon>Alphaproteobacteria</taxon>
        <taxon>Rhodobacterales</taxon>
        <taxon>Paracoccaceae</taxon>
        <taxon>Paracoccus</taxon>
    </lineage>
</organism>
<accession>A0A934SCT4</accession>